<dbReference type="PANTHER" id="PTHR46470">
    <property type="entry name" value="N-ACYLNEURAMINATE-9-PHOSPHATASE"/>
    <property type="match status" value="1"/>
</dbReference>
<evidence type="ECO:0000256" key="1">
    <source>
        <dbReference type="ARBA" id="ARBA00022801"/>
    </source>
</evidence>
<keyword evidence="2" id="KW-0460">Magnesium</keyword>
<dbReference type="Proteomes" id="UP000240912">
    <property type="component" value="Unassembled WGS sequence"/>
</dbReference>
<evidence type="ECO:0000313" key="4">
    <source>
        <dbReference type="Proteomes" id="UP000240912"/>
    </source>
</evidence>
<dbReference type="EMBL" id="PYLS01000001">
    <property type="protein sequence ID" value="PST85212.1"/>
    <property type="molecule type" value="Genomic_DNA"/>
</dbReference>
<accession>A0A2T3HRY4</accession>
<dbReference type="InterPro" id="IPR051400">
    <property type="entry name" value="HAD-like_hydrolase"/>
</dbReference>
<evidence type="ECO:0008006" key="5">
    <source>
        <dbReference type="Google" id="ProtNLM"/>
    </source>
</evidence>
<dbReference type="OrthoDB" id="7059729at2"/>
<dbReference type="GO" id="GO:0016787">
    <property type="term" value="F:hydrolase activity"/>
    <property type="evidence" value="ECO:0007669"/>
    <property type="project" value="UniProtKB-KW"/>
</dbReference>
<dbReference type="Pfam" id="PF00702">
    <property type="entry name" value="Hydrolase"/>
    <property type="match status" value="1"/>
</dbReference>
<name>A0A2T3HRY4_9SPHI</name>
<evidence type="ECO:0000313" key="3">
    <source>
        <dbReference type="EMBL" id="PST85212.1"/>
    </source>
</evidence>
<keyword evidence="4" id="KW-1185">Reference proteome</keyword>
<dbReference type="AlphaFoldDB" id="A0A2T3HRY4"/>
<dbReference type="SUPFAM" id="SSF56784">
    <property type="entry name" value="HAD-like"/>
    <property type="match status" value="1"/>
</dbReference>
<dbReference type="RefSeq" id="WP_107213738.1">
    <property type="nucleotide sequence ID" value="NZ_KZ686268.1"/>
</dbReference>
<dbReference type="InterPro" id="IPR023214">
    <property type="entry name" value="HAD_sf"/>
</dbReference>
<dbReference type="Gene3D" id="1.10.150.520">
    <property type="match status" value="1"/>
</dbReference>
<sequence length="213" mass="23693">MMKTIFFIDLDNTIYFTAPNVNQLLGGLYAFLEEQDLGVSAKQLEQAKKDMLHTPFQRVAARYGFKAAAVEKVVAFLQQGEVTEPLSVHREYHYIKALKGRKFVVTAGFTKKQRSKLAMLGIAADFEALYVVDVSVKEETKKDAFETLIGEYGLDRSQILVIGDDADSEIRAGLELGLETFLFDPEGRFPDARSTYRSSSFESLAEAAGQAKG</sequence>
<dbReference type="InterPro" id="IPR036412">
    <property type="entry name" value="HAD-like_sf"/>
</dbReference>
<dbReference type="Gene3D" id="3.40.50.1000">
    <property type="entry name" value="HAD superfamily/HAD-like"/>
    <property type="match status" value="1"/>
</dbReference>
<reference evidence="3 4" key="1">
    <citation type="submission" date="2018-03" db="EMBL/GenBank/DDBJ databases">
        <authorList>
            <person name="Keele B.F."/>
        </authorList>
    </citation>
    <scope>NUCLEOTIDE SEQUENCE [LARGE SCALE GENOMIC DNA]</scope>
    <source>
        <strain evidence="3 4">YL28-9</strain>
    </source>
</reference>
<gene>
    <name evidence="3" type="ORF">C7T94_03660</name>
</gene>
<proteinExistence type="predicted"/>
<organism evidence="3 4">
    <name type="scientific">Pedobacter yulinensis</name>
    <dbReference type="NCBI Taxonomy" id="2126353"/>
    <lineage>
        <taxon>Bacteria</taxon>
        <taxon>Pseudomonadati</taxon>
        <taxon>Bacteroidota</taxon>
        <taxon>Sphingobacteriia</taxon>
        <taxon>Sphingobacteriales</taxon>
        <taxon>Sphingobacteriaceae</taxon>
        <taxon>Pedobacter</taxon>
    </lineage>
</organism>
<comment type="caution">
    <text evidence="3">The sequence shown here is derived from an EMBL/GenBank/DDBJ whole genome shotgun (WGS) entry which is preliminary data.</text>
</comment>
<protein>
    <recommendedName>
        <fullName evidence="5">HAD family hydrolase</fullName>
    </recommendedName>
</protein>
<evidence type="ECO:0000256" key="2">
    <source>
        <dbReference type="ARBA" id="ARBA00022842"/>
    </source>
</evidence>
<keyword evidence="1" id="KW-0378">Hydrolase</keyword>